<evidence type="ECO:0000256" key="1">
    <source>
        <dbReference type="ARBA" id="ARBA00000274"/>
    </source>
</evidence>
<evidence type="ECO:0000313" key="4">
    <source>
        <dbReference type="EMBL" id="MFC3679012.1"/>
    </source>
</evidence>
<dbReference type="SUPFAM" id="SSF102405">
    <property type="entry name" value="MCP/YpsA-like"/>
    <property type="match status" value="1"/>
</dbReference>
<evidence type="ECO:0000256" key="3">
    <source>
        <dbReference type="RuleBase" id="RU363015"/>
    </source>
</evidence>
<proteinExistence type="inferred from homology"/>
<dbReference type="InterPro" id="IPR031100">
    <property type="entry name" value="LOG_fam"/>
</dbReference>
<dbReference type="NCBIfam" id="TIGR00730">
    <property type="entry name" value="Rossman fold protein, TIGR00730 family"/>
    <property type="match status" value="1"/>
</dbReference>
<dbReference type="RefSeq" id="WP_376864606.1">
    <property type="nucleotide sequence ID" value="NZ_JBHRYB010000001.1"/>
</dbReference>
<dbReference type="EC" id="3.2.2.n1" evidence="3"/>
<protein>
    <recommendedName>
        <fullName evidence="3">Cytokinin riboside 5'-monophosphate phosphoribohydrolase</fullName>
        <ecNumber evidence="3">3.2.2.n1</ecNumber>
    </recommendedName>
</protein>
<dbReference type="Pfam" id="PF03641">
    <property type="entry name" value="Lysine_decarbox"/>
    <property type="match status" value="1"/>
</dbReference>
<keyword evidence="5" id="KW-1185">Reference proteome</keyword>
<organism evidence="4 5">
    <name type="scientific">Bacterioplanoides pacificum</name>
    <dbReference type="NCBI Taxonomy" id="1171596"/>
    <lineage>
        <taxon>Bacteria</taxon>
        <taxon>Pseudomonadati</taxon>
        <taxon>Pseudomonadota</taxon>
        <taxon>Gammaproteobacteria</taxon>
        <taxon>Oceanospirillales</taxon>
        <taxon>Oceanospirillaceae</taxon>
        <taxon>Bacterioplanoides</taxon>
    </lineage>
</organism>
<comment type="similarity">
    <text evidence="2 3">Belongs to the LOG family.</text>
</comment>
<comment type="caution">
    <text evidence="4">The sequence shown here is derived from an EMBL/GenBank/DDBJ whole genome shotgun (WGS) entry which is preliminary data.</text>
</comment>
<dbReference type="PANTHER" id="PTHR31223">
    <property type="entry name" value="LOG FAMILY PROTEIN YJL055W"/>
    <property type="match status" value="1"/>
</dbReference>
<keyword evidence="3" id="KW-0378">Hydrolase</keyword>
<evidence type="ECO:0000313" key="5">
    <source>
        <dbReference type="Proteomes" id="UP001595722"/>
    </source>
</evidence>
<dbReference type="InterPro" id="IPR005269">
    <property type="entry name" value="LOG"/>
</dbReference>
<comment type="catalytic activity">
    <reaction evidence="1">
        <text>AMP + H2O = D-ribose 5-phosphate + adenine</text>
        <dbReference type="Rhea" id="RHEA:20129"/>
        <dbReference type="ChEBI" id="CHEBI:15377"/>
        <dbReference type="ChEBI" id="CHEBI:16708"/>
        <dbReference type="ChEBI" id="CHEBI:78346"/>
        <dbReference type="ChEBI" id="CHEBI:456215"/>
        <dbReference type="EC" id="3.2.2.4"/>
    </reaction>
</comment>
<dbReference type="Proteomes" id="UP001595722">
    <property type="component" value="Unassembled WGS sequence"/>
</dbReference>
<dbReference type="Gene3D" id="3.40.50.450">
    <property type="match status" value="1"/>
</dbReference>
<sequence>MTEQTVKRVAIYCGAKSGDNPLFAQGAAQLAAWLAQQGIGIVYGGGHTGLMGIIADAALAHQGEVIGVIPDTLYQREVGHCGLTRLEHVDSMHQRKARMAELADAFIALPGGIGTLDELVEIWCWAGLGDHNKPILCYDIENFWQPFFDLLTHVEATGFAHHQKPMLRVHNLDELAALFALK</sequence>
<name>A0ABV7VQ54_9GAMM</name>
<gene>
    <name evidence="4" type="ORF">ACFOMG_02650</name>
</gene>
<dbReference type="PANTHER" id="PTHR31223:SF70">
    <property type="entry name" value="LOG FAMILY PROTEIN YJL055W"/>
    <property type="match status" value="1"/>
</dbReference>
<keyword evidence="3" id="KW-0203">Cytokinin biosynthesis</keyword>
<evidence type="ECO:0000256" key="2">
    <source>
        <dbReference type="ARBA" id="ARBA00006763"/>
    </source>
</evidence>
<accession>A0ABV7VQ54</accession>
<dbReference type="EMBL" id="JBHRYB010000001">
    <property type="protein sequence ID" value="MFC3679012.1"/>
    <property type="molecule type" value="Genomic_DNA"/>
</dbReference>
<reference evidence="5" key="1">
    <citation type="journal article" date="2019" name="Int. J. Syst. Evol. Microbiol.">
        <title>The Global Catalogue of Microorganisms (GCM) 10K type strain sequencing project: providing services to taxonomists for standard genome sequencing and annotation.</title>
        <authorList>
            <consortium name="The Broad Institute Genomics Platform"/>
            <consortium name="The Broad Institute Genome Sequencing Center for Infectious Disease"/>
            <person name="Wu L."/>
            <person name="Ma J."/>
        </authorList>
    </citation>
    <scope>NUCLEOTIDE SEQUENCE [LARGE SCALE GENOMIC DNA]</scope>
    <source>
        <strain evidence="5">KCTC 42424</strain>
    </source>
</reference>